<dbReference type="OrthoDB" id="3935170at2759"/>
<gene>
    <name evidence="2" type="ORF">KVT40_004758</name>
</gene>
<protein>
    <submittedName>
        <fullName evidence="2">Uncharacterized protein</fullName>
    </submittedName>
</protein>
<dbReference type="EMBL" id="JAESVG020000005">
    <property type="protein sequence ID" value="KAG8627275.1"/>
    <property type="molecule type" value="Genomic_DNA"/>
</dbReference>
<sequence length="114" mass="12232">MLASSSTKSIPSPRSRPASKPPLSRSSTSCSSLPAIPEIAINGTITSTSTKSHTQNKEQITTSYRARYAAYLAATFGISLEAAQADVASVLTPRKRSDTSEEEVEMVWRGRSIL</sequence>
<proteinExistence type="predicted"/>
<accession>A0A8K0L1N8</accession>
<evidence type="ECO:0000256" key="1">
    <source>
        <dbReference type="SAM" id="MobiDB-lite"/>
    </source>
</evidence>
<dbReference type="Proteomes" id="UP000809789">
    <property type="component" value="Unassembled WGS sequence"/>
</dbReference>
<feature type="region of interest" description="Disordered" evidence="1">
    <location>
        <begin position="1"/>
        <end position="35"/>
    </location>
</feature>
<comment type="caution">
    <text evidence="2">The sequence shown here is derived from an EMBL/GenBank/DDBJ whole genome shotgun (WGS) entry which is preliminary data.</text>
</comment>
<evidence type="ECO:0000313" key="3">
    <source>
        <dbReference type="Proteomes" id="UP000809789"/>
    </source>
</evidence>
<name>A0A8K0L1N8_9PEZI</name>
<feature type="compositionally biased region" description="Low complexity" evidence="1">
    <location>
        <begin position="1"/>
        <end position="34"/>
    </location>
</feature>
<dbReference type="AlphaFoldDB" id="A0A8K0L1N8"/>
<keyword evidence="3" id="KW-1185">Reference proteome</keyword>
<evidence type="ECO:0000313" key="2">
    <source>
        <dbReference type="EMBL" id="KAG8627275.1"/>
    </source>
</evidence>
<reference evidence="2" key="1">
    <citation type="submission" date="2021-07" db="EMBL/GenBank/DDBJ databases">
        <title>Elsinoe batatas strain:CRI-CJ2 Genome sequencing and assembly.</title>
        <authorList>
            <person name="Huang L."/>
        </authorList>
    </citation>
    <scope>NUCLEOTIDE SEQUENCE</scope>
    <source>
        <strain evidence="2">CRI-CJ2</strain>
    </source>
</reference>
<organism evidence="2 3">
    <name type="scientific">Elsinoe batatas</name>
    <dbReference type="NCBI Taxonomy" id="2601811"/>
    <lineage>
        <taxon>Eukaryota</taxon>
        <taxon>Fungi</taxon>
        <taxon>Dikarya</taxon>
        <taxon>Ascomycota</taxon>
        <taxon>Pezizomycotina</taxon>
        <taxon>Dothideomycetes</taxon>
        <taxon>Dothideomycetidae</taxon>
        <taxon>Myriangiales</taxon>
        <taxon>Elsinoaceae</taxon>
        <taxon>Elsinoe</taxon>
    </lineage>
</organism>